<dbReference type="KEGG" id="dgr:6563175"/>
<name>B4JF26_DROGR</name>
<evidence type="ECO:0000256" key="1">
    <source>
        <dbReference type="ARBA" id="ARBA00008315"/>
    </source>
</evidence>
<dbReference type="EMBL" id="CH916369">
    <property type="protein sequence ID" value="EDV93307.1"/>
    <property type="molecule type" value="Genomic_DNA"/>
</dbReference>
<proteinExistence type="inferred from homology"/>
<dbReference type="GO" id="GO:0007291">
    <property type="term" value="P:sperm individualization"/>
    <property type="evidence" value="ECO:0007669"/>
    <property type="project" value="EnsemblMetazoa"/>
</dbReference>
<sequence>MTAPLINSDEDYYMDEPFDEESLSEVEEEQEIEEGLLEGSDSQTDSDVEAEYLRGNPHARRLQMYQKLSGGGSGFSCENKLTYASSSSEDDTHVVITKTVAEVNQLSLRNEHMDEETISVRTLVPNTKQIDDGDQTELEMEGEDEIGDGEETIFDNYDNESEQSNEEKEEGVEIGQLEEEDELEPENQYEMTADQQQPQNQDLVDIVDANESEMESSLNSDSEVKTVPVPAPRNIKRGHKYHPDLARRPVGDVDDAPQVPQLHLPDNYKVPDINGLDCDGLGTAEQLNVKFLEQQMQQMSEMIMKTYRLHGGTTDNSAFEHLAMATDLLKKQGKEMSEMCMEEEYEESKASTSVCSEKLSRRNCRCPSSTDVHQPEQEPFFMDECGQGDGLLRYPHLGQQHSARIDCRVSSVTPSSYNSDSSGFHIEVGRPRSVISSEVNFKNLGRKSFSFTNPQVREIERANNILLKKMMNVKTTIKPSISAVKSSTSVQAKKQPPPRLTSAAVNRKKNQRQIDLDNDVLKRKLEAVGSRRPLFK</sequence>
<dbReference type="OrthoDB" id="515313at2759"/>
<evidence type="ECO:0000313" key="4">
    <source>
        <dbReference type="Proteomes" id="UP000001070"/>
    </source>
</evidence>
<reference evidence="3 4" key="1">
    <citation type="journal article" date="2007" name="Nature">
        <title>Evolution of genes and genomes on the Drosophila phylogeny.</title>
        <authorList>
            <consortium name="Drosophila 12 Genomes Consortium"/>
            <person name="Clark A.G."/>
            <person name="Eisen M.B."/>
            <person name="Smith D.R."/>
            <person name="Bergman C.M."/>
            <person name="Oliver B."/>
            <person name="Markow T.A."/>
            <person name="Kaufman T.C."/>
            <person name="Kellis M."/>
            <person name="Gelbart W."/>
            <person name="Iyer V.N."/>
            <person name="Pollard D.A."/>
            <person name="Sackton T.B."/>
            <person name="Larracuente A.M."/>
            <person name="Singh N.D."/>
            <person name="Abad J.P."/>
            <person name="Abt D.N."/>
            <person name="Adryan B."/>
            <person name="Aguade M."/>
            <person name="Akashi H."/>
            <person name="Anderson W.W."/>
            <person name="Aquadro C.F."/>
            <person name="Ardell D.H."/>
            <person name="Arguello R."/>
            <person name="Artieri C.G."/>
            <person name="Barbash D.A."/>
            <person name="Barker D."/>
            <person name="Barsanti P."/>
            <person name="Batterham P."/>
            <person name="Batzoglou S."/>
            <person name="Begun D."/>
            <person name="Bhutkar A."/>
            <person name="Blanco E."/>
            <person name="Bosak S.A."/>
            <person name="Bradley R.K."/>
            <person name="Brand A.D."/>
            <person name="Brent M.R."/>
            <person name="Brooks A.N."/>
            <person name="Brown R.H."/>
            <person name="Butlin R.K."/>
            <person name="Caggese C."/>
            <person name="Calvi B.R."/>
            <person name="Bernardo de Carvalho A."/>
            <person name="Caspi A."/>
            <person name="Castrezana S."/>
            <person name="Celniker S.E."/>
            <person name="Chang J.L."/>
            <person name="Chapple C."/>
            <person name="Chatterji S."/>
            <person name="Chinwalla A."/>
            <person name="Civetta A."/>
            <person name="Clifton S.W."/>
            <person name="Comeron J.M."/>
            <person name="Costello J.C."/>
            <person name="Coyne J.A."/>
            <person name="Daub J."/>
            <person name="David R.G."/>
            <person name="Delcher A.L."/>
            <person name="Delehaunty K."/>
            <person name="Do C.B."/>
            <person name="Ebling H."/>
            <person name="Edwards K."/>
            <person name="Eickbush T."/>
            <person name="Evans J.D."/>
            <person name="Filipski A."/>
            <person name="Findeiss S."/>
            <person name="Freyhult E."/>
            <person name="Fulton L."/>
            <person name="Fulton R."/>
            <person name="Garcia A.C."/>
            <person name="Gardiner A."/>
            <person name="Garfield D.A."/>
            <person name="Garvin B.E."/>
            <person name="Gibson G."/>
            <person name="Gilbert D."/>
            <person name="Gnerre S."/>
            <person name="Godfrey J."/>
            <person name="Good R."/>
            <person name="Gotea V."/>
            <person name="Gravely B."/>
            <person name="Greenberg A.J."/>
            <person name="Griffiths-Jones S."/>
            <person name="Gross S."/>
            <person name="Guigo R."/>
            <person name="Gustafson E.A."/>
            <person name="Haerty W."/>
            <person name="Hahn M.W."/>
            <person name="Halligan D.L."/>
            <person name="Halpern A.L."/>
            <person name="Halter G.M."/>
            <person name="Han M.V."/>
            <person name="Heger A."/>
            <person name="Hillier L."/>
            <person name="Hinrichs A.S."/>
            <person name="Holmes I."/>
            <person name="Hoskins R.A."/>
            <person name="Hubisz M.J."/>
            <person name="Hultmark D."/>
            <person name="Huntley M.A."/>
            <person name="Jaffe D.B."/>
            <person name="Jagadeeshan S."/>
            <person name="Jeck W.R."/>
            <person name="Johnson J."/>
            <person name="Jones C.D."/>
            <person name="Jordan W.C."/>
            <person name="Karpen G.H."/>
            <person name="Kataoka E."/>
            <person name="Keightley P.D."/>
            <person name="Kheradpour P."/>
            <person name="Kirkness E.F."/>
            <person name="Koerich L.B."/>
            <person name="Kristiansen K."/>
            <person name="Kudrna D."/>
            <person name="Kulathinal R.J."/>
            <person name="Kumar S."/>
            <person name="Kwok R."/>
            <person name="Lander E."/>
            <person name="Langley C.H."/>
            <person name="Lapoint R."/>
            <person name="Lazzaro B.P."/>
            <person name="Lee S.J."/>
            <person name="Levesque L."/>
            <person name="Li R."/>
            <person name="Lin C.F."/>
            <person name="Lin M.F."/>
            <person name="Lindblad-Toh K."/>
            <person name="Llopart A."/>
            <person name="Long M."/>
            <person name="Low L."/>
            <person name="Lozovsky E."/>
            <person name="Lu J."/>
            <person name="Luo M."/>
            <person name="Machado C.A."/>
            <person name="Makalowski W."/>
            <person name="Marzo M."/>
            <person name="Matsuda M."/>
            <person name="Matzkin L."/>
            <person name="McAllister B."/>
            <person name="McBride C.S."/>
            <person name="McKernan B."/>
            <person name="McKernan K."/>
            <person name="Mendez-Lago M."/>
            <person name="Minx P."/>
            <person name="Mollenhauer M.U."/>
            <person name="Montooth K."/>
            <person name="Mount S.M."/>
            <person name="Mu X."/>
            <person name="Myers E."/>
            <person name="Negre B."/>
            <person name="Newfeld S."/>
            <person name="Nielsen R."/>
            <person name="Noor M.A."/>
            <person name="O'Grady P."/>
            <person name="Pachter L."/>
            <person name="Papaceit M."/>
            <person name="Parisi M.J."/>
            <person name="Parisi M."/>
            <person name="Parts L."/>
            <person name="Pedersen J.S."/>
            <person name="Pesole G."/>
            <person name="Phillippy A.M."/>
            <person name="Ponting C.P."/>
            <person name="Pop M."/>
            <person name="Porcelli D."/>
            <person name="Powell J.R."/>
            <person name="Prohaska S."/>
            <person name="Pruitt K."/>
            <person name="Puig M."/>
            <person name="Quesneville H."/>
            <person name="Ram K.R."/>
            <person name="Rand D."/>
            <person name="Rasmussen M.D."/>
            <person name="Reed L.K."/>
            <person name="Reenan R."/>
            <person name="Reily A."/>
            <person name="Remington K.A."/>
            <person name="Rieger T.T."/>
            <person name="Ritchie M.G."/>
            <person name="Robin C."/>
            <person name="Rogers Y.H."/>
            <person name="Rohde C."/>
            <person name="Rozas J."/>
            <person name="Rubenfield M.J."/>
            <person name="Ruiz A."/>
            <person name="Russo S."/>
            <person name="Salzberg S.L."/>
            <person name="Sanchez-Gracia A."/>
            <person name="Saranga D.J."/>
            <person name="Sato H."/>
            <person name="Schaeffer S.W."/>
            <person name="Schatz M.C."/>
            <person name="Schlenke T."/>
            <person name="Schwartz R."/>
            <person name="Segarra C."/>
            <person name="Singh R.S."/>
            <person name="Sirot L."/>
            <person name="Sirota M."/>
            <person name="Sisneros N.B."/>
            <person name="Smith C.D."/>
            <person name="Smith T.F."/>
            <person name="Spieth J."/>
            <person name="Stage D.E."/>
            <person name="Stark A."/>
            <person name="Stephan W."/>
            <person name="Strausberg R.L."/>
            <person name="Strempel S."/>
            <person name="Sturgill D."/>
            <person name="Sutton G."/>
            <person name="Sutton G.G."/>
            <person name="Tao W."/>
            <person name="Teichmann S."/>
            <person name="Tobari Y.N."/>
            <person name="Tomimura Y."/>
            <person name="Tsolas J.M."/>
            <person name="Valente V.L."/>
            <person name="Venter E."/>
            <person name="Venter J.C."/>
            <person name="Vicario S."/>
            <person name="Vieira F.G."/>
            <person name="Vilella A.J."/>
            <person name="Villasante A."/>
            <person name="Walenz B."/>
            <person name="Wang J."/>
            <person name="Wasserman M."/>
            <person name="Watts T."/>
            <person name="Wilson D."/>
            <person name="Wilson R.K."/>
            <person name="Wing R.A."/>
            <person name="Wolfner M.F."/>
            <person name="Wong A."/>
            <person name="Wong G.K."/>
            <person name="Wu C.I."/>
            <person name="Wu G."/>
            <person name="Yamamoto D."/>
            <person name="Yang H.P."/>
            <person name="Yang S.P."/>
            <person name="Yorke J.A."/>
            <person name="Yoshida K."/>
            <person name="Zdobnov E."/>
            <person name="Zhang P."/>
            <person name="Zhang Y."/>
            <person name="Zimin A.V."/>
            <person name="Baldwin J."/>
            <person name="Abdouelleil A."/>
            <person name="Abdulkadir J."/>
            <person name="Abebe A."/>
            <person name="Abera B."/>
            <person name="Abreu J."/>
            <person name="Acer S.C."/>
            <person name="Aftuck L."/>
            <person name="Alexander A."/>
            <person name="An P."/>
            <person name="Anderson E."/>
            <person name="Anderson S."/>
            <person name="Arachi H."/>
            <person name="Azer M."/>
            <person name="Bachantsang P."/>
            <person name="Barry A."/>
            <person name="Bayul T."/>
            <person name="Berlin A."/>
            <person name="Bessette D."/>
            <person name="Bloom T."/>
            <person name="Blye J."/>
            <person name="Boguslavskiy L."/>
            <person name="Bonnet C."/>
            <person name="Boukhgalter B."/>
            <person name="Bourzgui I."/>
            <person name="Brown A."/>
            <person name="Cahill P."/>
            <person name="Channer S."/>
            <person name="Cheshatsang Y."/>
            <person name="Chuda L."/>
            <person name="Citroen M."/>
            <person name="Collymore A."/>
            <person name="Cooke P."/>
            <person name="Costello M."/>
            <person name="D'Aco K."/>
            <person name="Daza R."/>
            <person name="De Haan G."/>
            <person name="DeGray S."/>
            <person name="DeMaso C."/>
            <person name="Dhargay N."/>
            <person name="Dooley K."/>
            <person name="Dooley E."/>
            <person name="Doricent M."/>
            <person name="Dorje P."/>
            <person name="Dorjee K."/>
            <person name="Dupes A."/>
            <person name="Elong R."/>
            <person name="Falk J."/>
            <person name="Farina A."/>
            <person name="Faro S."/>
            <person name="Ferguson D."/>
            <person name="Fisher S."/>
            <person name="Foley C.D."/>
            <person name="Franke A."/>
            <person name="Friedrich D."/>
            <person name="Gadbois L."/>
            <person name="Gearin G."/>
            <person name="Gearin C.R."/>
            <person name="Giannoukos G."/>
            <person name="Goode T."/>
            <person name="Graham J."/>
            <person name="Grandbois E."/>
            <person name="Grewal S."/>
            <person name="Gyaltsen K."/>
            <person name="Hafez N."/>
            <person name="Hagos B."/>
            <person name="Hall J."/>
            <person name="Henson C."/>
            <person name="Hollinger A."/>
            <person name="Honan T."/>
            <person name="Huard M.D."/>
            <person name="Hughes L."/>
            <person name="Hurhula B."/>
            <person name="Husby M.E."/>
            <person name="Kamat A."/>
            <person name="Kanga B."/>
            <person name="Kashin S."/>
            <person name="Khazanovich D."/>
            <person name="Kisner P."/>
            <person name="Lance K."/>
            <person name="Lara M."/>
            <person name="Lee W."/>
            <person name="Lennon N."/>
            <person name="Letendre F."/>
            <person name="LeVine R."/>
            <person name="Lipovsky A."/>
            <person name="Liu X."/>
            <person name="Liu J."/>
            <person name="Liu S."/>
            <person name="Lokyitsang T."/>
            <person name="Lokyitsang Y."/>
            <person name="Lubonja R."/>
            <person name="Lui A."/>
            <person name="MacDonald P."/>
            <person name="Magnisalis V."/>
            <person name="Maru K."/>
            <person name="Matthews C."/>
            <person name="McCusker W."/>
            <person name="McDonough S."/>
            <person name="Mehta T."/>
            <person name="Meldrim J."/>
            <person name="Meneus L."/>
            <person name="Mihai O."/>
            <person name="Mihalev A."/>
            <person name="Mihova T."/>
            <person name="Mittelman R."/>
            <person name="Mlenga V."/>
            <person name="Montmayeur A."/>
            <person name="Mulrain L."/>
            <person name="Navidi A."/>
            <person name="Naylor J."/>
            <person name="Negash T."/>
            <person name="Nguyen T."/>
            <person name="Nguyen N."/>
            <person name="Nicol R."/>
            <person name="Norbu C."/>
            <person name="Norbu N."/>
            <person name="Novod N."/>
            <person name="O'Neill B."/>
            <person name="Osman S."/>
            <person name="Markiewicz E."/>
            <person name="Oyono O.L."/>
            <person name="Patti C."/>
            <person name="Phunkhang P."/>
            <person name="Pierre F."/>
            <person name="Priest M."/>
            <person name="Raghuraman S."/>
            <person name="Rege F."/>
            <person name="Reyes R."/>
            <person name="Rise C."/>
            <person name="Rogov P."/>
            <person name="Ross K."/>
            <person name="Ryan E."/>
            <person name="Settipalli S."/>
            <person name="Shea T."/>
            <person name="Sherpa N."/>
            <person name="Shi L."/>
            <person name="Shih D."/>
            <person name="Sparrow T."/>
            <person name="Spaulding J."/>
            <person name="Stalker J."/>
            <person name="Stange-Thomann N."/>
            <person name="Stavropoulos S."/>
            <person name="Stone C."/>
            <person name="Strader C."/>
            <person name="Tesfaye S."/>
            <person name="Thomson T."/>
            <person name="Thoulutsang Y."/>
            <person name="Thoulutsang D."/>
            <person name="Topham K."/>
            <person name="Topping I."/>
            <person name="Tsamla T."/>
            <person name="Vassiliev H."/>
            <person name="Vo A."/>
            <person name="Wangchuk T."/>
            <person name="Wangdi T."/>
            <person name="Weiand M."/>
            <person name="Wilkinson J."/>
            <person name="Wilson A."/>
            <person name="Yadav S."/>
            <person name="Young G."/>
            <person name="Yu Q."/>
            <person name="Zembek L."/>
            <person name="Zhong D."/>
            <person name="Zimmer A."/>
            <person name="Zwirko Z."/>
            <person name="Jaffe D.B."/>
            <person name="Alvarez P."/>
            <person name="Brockman W."/>
            <person name="Butler J."/>
            <person name="Chin C."/>
            <person name="Gnerre S."/>
            <person name="Grabherr M."/>
            <person name="Kleber M."/>
            <person name="Mauceli E."/>
            <person name="MacCallum I."/>
        </authorList>
    </citation>
    <scope>NUCLEOTIDE SEQUENCE [LARGE SCALE GENOMIC DNA]</scope>
    <source>
        <strain evidence="4">Tucson 15287-2541.00</strain>
    </source>
</reference>
<dbReference type="InterPro" id="IPR038791">
    <property type="entry name" value="Cfap97/Hemingway"/>
</dbReference>
<dbReference type="HOGENOM" id="CLU_452187_0_0_1"/>
<dbReference type="PANTHER" id="PTHR23035:SF1">
    <property type="entry name" value="CILIA- AND FLAGELLA-ASSOCIATED PROTEIN 97"/>
    <property type="match status" value="1"/>
</dbReference>
<organism evidence="4">
    <name type="scientific">Drosophila grimshawi</name>
    <name type="common">Hawaiian fruit fly</name>
    <name type="synonym">Idiomyia grimshawi</name>
    <dbReference type="NCBI Taxonomy" id="7222"/>
    <lineage>
        <taxon>Eukaryota</taxon>
        <taxon>Metazoa</taxon>
        <taxon>Ecdysozoa</taxon>
        <taxon>Arthropoda</taxon>
        <taxon>Hexapoda</taxon>
        <taxon>Insecta</taxon>
        <taxon>Pterygota</taxon>
        <taxon>Neoptera</taxon>
        <taxon>Endopterygota</taxon>
        <taxon>Diptera</taxon>
        <taxon>Brachycera</taxon>
        <taxon>Muscomorpha</taxon>
        <taxon>Ephydroidea</taxon>
        <taxon>Drosophilidae</taxon>
        <taxon>Drosophila</taxon>
        <taxon>Hawaiian Drosophila</taxon>
    </lineage>
</organism>
<dbReference type="AlphaFoldDB" id="B4JF26"/>
<dbReference type="InParanoid" id="B4JF26"/>
<keyword evidence="4" id="KW-1185">Reference proteome</keyword>
<dbReference type="InterPro" id="IPR029488">
    <property type="entry name" value="Hmw/CFAP97"/>
</dbReference>
<evidence type="ECO:0000256" key="2">
    <source>
        <dbReference type="SAM" id="MobiDB-lite"/>
    </source>
</evidence>
<evidence type="ECO:0000313" key="3">
    <source>
        <dbReference type="EMBL" id="EDV93307.1"/>
    </source>
</evidence>
<feature type="compositionally biased region" description="Acidic residues" evidence="2">
    <location>
        <begin position="8"/>
        <end position="36"/>
    </location>
</feature>
<comment type="similarity">
    <text evidence="1">Belongs to the CFAP97 family.</text>
</comment>
<gene>
    <name evidence="3" type="primary">Dgri\GH18340</name>
    <name evidence="3" type="ORF">Dgri_GH18340</name>
</gene>
<protein>
    <submittedName>
        <fullName evidence="3">GH18340</fullName>
    </submittedName>
</protein>
<feature type="region of interest" description="Disordered" evidence="2">
    <location>
        <begin position="1"/>
        <end position="47"/>
    </location>
</feature>
<feature type="region of interest" description="Disordered" evidence="2">
    <location>
        <begin position="483"/>
        <end position="516"/>
    </location>
</feature>
<dbReference type="eggNOG" id="ENOG502SDBI">
    <property type="taxonomic scope" value="Eukaryota"/>
</dbReference>
<feature type="region of interest" description="Disordered" evidence="2">
    <location>
        <begin position="215"/>
        <end position="249"/>
    </location>
</feature>
<dbReference type="Proteomes" id="UP000001070">
    <property type="component" value="Unassembled WGS sequence"/>
</dbReference>
<feature type="compositionally biased region" description="Polar residues" evidence="2">
    <location>
        <begin position="483"/>
        <end position="492"/>
    </location>
</feature>
<dbReference type="STRING" id="7222.B4JF26"/>
<accession>B4JF26</accession>
<dbReference type="GO" id="GO:0050910">
    <property type="term" value="P:detection of mechanical stimulus involved in sensory perception of sound"/>
    <property type="evidence" value="ECO:0007669"/>
    <property type="project" value="EnsemblMetazoa"/>
</dbReference>
<dbReference type="OMA" id="QMSEMIM"/>
<dbReference type="PANTHER" id="PTHR23035">
    <property type="entry name" value="CILIA- AND FLAGELLA-ASSOCIATED PROTEIN 97-RELATED"/>
    <property type="match status" value="1"/>
</dbReference>
<dbReference type="GO" id="GO:0007288">
    <property type="term" value="P:sperm axoneme assembly"/>
    <property type="evidence" value="ECO:0007669"/>
    <property type="project" value="EnsemblMetazoa"/>
</dbReference>
<dbReference type="Pfam" id="PF13879">
    <property type="entry name" value="Hmw_CFAP97"/>
    <property type="match status" value="1"/>
</dbReference>
<dbReference type="PhylomeDB" id="B4JF26"/>